<dbReference type="InterPro" id="IPR034033">
    <property type="entry name" value="Serralysin-like"/>
</dbReference>
<comment type="cofactor">
    <cofactor evidence="1">
        <name>Ca(2+)</name>
        <dbReference type="ChEBI" id="CHEBI:29108"/>
    </cofactor>
</comment>
<keyword evidence="11" id="KW-0862">Zinc</keyword>
<dbReference type="PRINTS" id="PR01488">
    <property type="entry name" value="RTXTOXINA"/>
</dbReference>
<evidence type="ECO:0000256" key="5">
    <source>
        <dbReference type="ARBA" id="ARBA00022525"/>
    </source>
</evidence>
<dbReference type="InterPro" id="IPR006026">
    <property type="entry name" value="Peptidase_Metallo"/>
</dbReference>
<dbReference type="PROSITE" id="PS00330">
    <property type="entry name" value="HEMOLYSIN_CALCIUM"/>
    <property type="match status" value="2"/>
</dbReference>
<dbReference type="Pfam" id="PF00413">
    <property type="entry name" value="Peptidase_M10"/>
    <property type="match status" value="1"/>
</dbReference>
<dbReference type="SUPFAM" id="SSF55486">
    <property type="entry name" value="Metalloproteases ('zincins'), catalytic domain"/>
    <property type="match status" value="1"/>
</dbReference>
<keyword evidence="6" id="KW-0800">Toxin</keyword>
<keyword evidence="15" id="KW-0482">Metalloprotease</keyword>
<keyword evidence="13" id="KW-0472">Membrane</keyword>
<evidence type="ECO:0000256" key="7">
    <source>
        <dbReference type="ARBA" id="ARBA00022670"/>
    </source>
</evidence>
<dbReference type="InterPro" id="IPR001343">
    <property type="entry name" value="Hemolysn_Ca-bd"/>
</dbReference>
<keyword evidence="10" id="KW-0378">Hydrolase</keyword>
<keyword evidence="12" id="KW-0843">Virulence</keyword>
<evidence type="ECO:0000256" key="10">
    <source>
        <dbReference type="ARBA" id="ARBA00022801"/>
    </source>
</evidence>
<dbReference type="CDD" id="cd04277">
    <property type="entry name" value="ZnMc_serralysin_like"/>
    <property type="match status" value="1"/>
</dbReference>
<evidence type="ECO:0000256" key="12">
    <source>
        <dbReference type="ARBA" id="ARBA00023026"/>
    </source>
</evidence>
<dbReference type="PANTHER" id="PTHR38340:SF1">
    <property type="entry name" value="S-LAYER PROTEIN"/>
    <property type="match status" value="1"/>
</dbReference>
<dbReference type="SMART" id="SM00235">
    <property type="entry name" value="ZnMc"/>
    <property type="match status" value="1"/>
</dbReference>
<accession>A0ABX0VVC6</accession>
<gene>
    <name evidence="15" type="ORF">HCZ30_06340</name>
</gene>
<dbReference type="Pfam" id="PF08548">
    <property type="entry name" value="Peptidase_M10_C"/>
    <property type="match status" value="1"/>
</dbReference>
<dbReference type="SUPFAM" id="SSF51120">
    <property type="entry name" value="beta-Roll"/>
    <property type="match status" value="2"/>
</dbReference>
<dbReference type="InterPro" id="IPR018511">
    <property type="entry name" value="Hemolysin-typ_Ca-bd_CS"/>
</dbReference>
<comment type="caution">
    <text evidence="15">The sequence shown here is derived from an EMBL/GenBank/DDBJ whole genome shotgun (WGS) entry which is preliminary data.</text>
</comment>
<dbReference type="InterPro" id="IPR050557">
    <property type="entry name" value="RTX_toxin/Mannuronan_C5-epim"/>
</dbReference>
<dbReference type="RefSeq" id="WP_167637438.1">
    <property type="nucleotide sequence ID" value="NZ_JAATOP010000003.1"/>
</dbReference>
<evidence type="ECO:0000313" key="16">
    <source>
        <dbReference type="Proteomes" id="UP000709466"/>
    </source>
</evidence>
<evidence type="ECO:0000256" key="13">
    <source>
        <dbReference type="ARBA" id="ARBA00023136"/>
    </source>
</evidence>
<evidence type="ECO:0000256" key="6">
    <source>
        <dbReference type="ARBA" id="ARBA00022656"/>
    </source>
</evidence>
<organism evidence="15 16">
    <name type="scientific">Marivivens donghaensis</name>
    <dbReference type="NCBI Taxonomy" id="1699413"/>
    <lineage>
        <taxon>Bacteria</taxon>
        <taxon>Pseudomonadati</taxon>
        <taxon>Pseudomonadota</taxon>
        <taxon>Alphaproteobacteria</taxon>
        <taxon>Rhodobacterales</taxon>
        <taxon>Paracoccaceae</taxon>
        <taxon>Marivivens group</taxon>
        <taxon>Marivivens</taxon>
    </lineage>
</organism>
<comment type="similarity">
    <text evidence="4">Belongs to the peptidase M10B family.</text>
</comment>
<dbReference type="Proteomes" id="UP000709466">
    <property type="component" value="Unassembled WGS sequence"/>
</dbReference>
<dbReference type="Gene3D" id="3.40.390.10">
    <property type="entry name" value="Collagenase (Catalytic Domain)"/>
    <property type="match status" value="1"/>
</dbReference>
<dbReference type="PRINTS" id="PR00313">
    <property type="entry name" value="CABNDNGRPT"/>
</dbReference>
<dbReference type="InterPro" id="IPR003995">
    <property type="entry name" value="RTX_toxin_determinant-A"/>
</dbReference>
<keyword evidence="16" id="KW-1185">Reference proteome</keyword>
<keyword evidence="5" id="KW-0964">Secreted</keyword>
<evidence type="ECO:0000259" key="14">
    <source>
        <dbReference type="SMART" id="SM00235"/>
    </source>
</evidence>
<dbReference type="GO" id="GO:0008237">
    <property type="term" value="F:metallopeptidase activity"/>
    <property type="evidence" value="ECO:0007669"/>
    <property type="project" value="UniProtKB-KW"/>
</dbReference>
<protein>
    <submittedName>
        <fullName evidence="15">Matrixin family metalloprotease</fullName>
    </submittedName>
</protein>
<feature type="domain" description="Peptidase metallopeptidase" evidence="14">
    <location>
        <begin position="73"/>
        <end position="209"/>
    </location>
</feature>
<evidence type="ECO:0000313" key="15">
    <source>
        <dbReference type="EMBL" id="NIY72052.1"/>
    </source>
</evidence>
<keyword evidence="9" id="KW-0677">Repeat</keyword>
<keyword evidence="8" id="KW-0479">Metal-binding</keyword>
<dbReference type="InterPro" id="IPR011049">
    <property type="entry name" value="Serralysin-like_metalloprot_C"/>
</dbReference>
<evidence type="ECO:0000256" key="4">
    <source>
        <dbReference type="ARBA" id="ARBA00009490"/>
    </source>
</evidence>
<keyword evidence="7" id="KW-0645">Protease</keyword>
<dbReference type="EMBL" id="JAATOP010000003">
    <property type="protein sequence ID" value="NIY72052.1"/>
    <property type="molecule type" value="Genomic_DNA"/>
</dbReference>
<evidence type="ECO:0000256" key="3">
    <source>
        <dbReference type="ARBA" id="ARBA00004613"/>
    </source>
</evidence>
<dbReference type="InterPro" id="IPR013858">
    <property type="entry name" value="Peptidase_M10B_C"/>
</dbReference>
<name>A0ABX0VVC6_9RHOB</name>
<evidence type="ECO:0000256" key="8">
    <source>
        <dbReference type="ARBA" id="ARBA00022723"/>
    </source>
</evidence>
<dbReference type="Pfam" id="PF00353">
    <property type="entry name" value="HemolysinCabind"/>
    <property type="match status" value="2"/>
</dbReference>
<evidence type="ECO:0000256" key="1">
    <source>
        <dbReference type="ARBA" id="ARBA00001913"/>
    </source>
</evidence>
<proteinExistence type="inferred from homology"/>
<evidence type="ECO:0000256" key="11">
    <source>
        <dbReference type="ARBA" id="ARBA00022833"/>
    </source>
</evidence>
<sequence length="478" mass="50904">MTSVNQNLAVNALNGSQATKYVTQSGAASIDTFFEGSPKVWAPNNGSGPTQISFSFYTGNSATLNEGAYGSGFAGQIANEPTVQFSDAQKAAIRAALTEWEKVANVEFVEVQEVNGDAGTMRFFGTNESYNGYAAYGFYPSSTSAGGDIWLMEDYMTADSWEQGETWQFRTLMHEIGHAMGLGHAGEGGSADFPTYRTYSIMAKSDYASSWAIVDGEFRYTVSNTPMVYDIQAMQYLYGANETYNAGDTTYKFEQNDAQVTAIWDAGGEDTFDFTGFTADNIIDMRAGKYSTIAFDGVREGTVNIGNAFGVTIENIDSGAGNDKITGNDADNEINAGAGRDVVKGLDGDDVIAGGAGNDKLRGQDGNDVLNGGEGKDKLYGGAGSDQLFGDATDLLVGNGGADRFIFIGAEGRIKIKDFDAGEGDVIIAAASNGESAGDIQSQAYESGKNTILLFDDFKIVLKNTQLDDLEDHSGWLF</sequence>
<dbReference type="PANTHER" id="PTHR38340">
    <property type="entry name" value="S-LAYER PROTEIN"/>
    <property type="match status" value="1"/>
</dbReference>
<comment type="subcellular location">
    <subcellularLocation>
        <location evidence="2">Membrane</location>
    </subcellularLocation>
    <subcellularLocation>
        <location evidence="3">Secreted</location>
    </subcellularLocation>
</comment>
<dbReference type="InterPro" id="IPR001818">
    <property type="entry name" value="Pept_M10_metallopeptidase"/>
</dbReference>
<evidence type="ECO:0000256" key="9">
    <source>
        <dbReference type="ARBA" id="ARBA00022737"/>
    </source>
</evidence>
<reference evidence="15 16" key="1">
    <citation type="submission" date="2020-03" db="EMBL/GenBank/DDBJ databases">
        <title>Bacterial isolates of synthetic phycosphere.</title>
        <authorList>
            <person name="Fu H."/>
            <person name="Moran M.A."/>
        </authorList>
    </citation>
    <scope>NUCLEOTIDE SEQUENCE [LARGE SCALE GENOMIC DNA]</scope>
    <source>
        <strain evidence="15 16">HF1</strain>
    </source>
</reference>
<dbReference type="Gene3D" id="2.150.10.10">
    <property type="entry name" value="Serralysin-like metalloprotease, C-terminal"/>
    <property type="match status" value="2"/>
</dbReference>
<dbReference type="InterPro" id="IPR024079">
    <property type="entry name" value="MetalloPept_cat_dom_sf"/>
</dbReference>
<evidence type="ECO:0000256" key="2">
    <source>
        <dbReference type="ARBA" id="ARBA00004370"/>
    </source>
</evidence>